<dbReference type="RefSeq" id="WP_129610507.1">
    <property type="nucleotide sequence ID" value="NZ_UWOC01000169.1"/>
</dbReference>
<keyword evidence="2" id="KW-1185">Reference proteome</keyword>
<dbReference type="Proteomes" id="UP000289200">
    <property type="component" value="Unassembled WGS sequence"/>
</dbReference>
<sequence length="307" mass="34916">MEQFDYRFRKVYQPAFDKVPAGARVRLFGVDYVHMRGKQGGDLFVTRHGWGCIESILPDAWFVDERFRKVGRALAGATGAVYRVPVAHRARADFALVVKFSRAGQDTNITVLDDGLHLDAQEKARVEEAEFLSPFEEFGNVARLRAAARSAIPTKQPLAIYSPPTRYLDWQLGRNAGICWRMNKGLEASQRDTPEERRIHYDWERLYILLYRWIDGFDAEAAMRGGAISRETMEALGQAARTALRRFGWMVCDHKPRHVIIRAARSGAGLLQRSHGIKWALIDYELLVRCEPPPIAVTHAEADQHAQ</sequence>
<name>A0A3S4CJ04_9BRAD</name>
<reference evidence="2" key="1">
    <citation type="submission" date="2018-10" db="EMBL/GenBank/DDBJ databases">
        <authorList>
            <person name="Peiro R."/>
            <person name="Begona"/>
            <person name="Cbmso G."/>
            <person name="Lopez M."/>
            <person name="Gonzalez S."/>
            <person name="Sacristan E."/>
            <person name="Castillo E."/>
        </authorList>
    </citation>
    <scope>NUCLEOTIDE SEQUENCE [LARGE SCALE GENOMIC DNA]</scope>
</reference>
<dbReference type="OrthoDB" id="8452303at2"/>
<proteinExistence type="predicted"/>
<dbReference type="AlphaFoldDB" id="A0A3S4CJ04"/>
<evidence type="ECO:0000313" key="2">
    <source>
        <dbReference type="Proteomes" id="UP000289200"/>
    </source>
</evidence>
<protein>
    <submittedName>
        <fullName evidence="1">Uncharacterized protein</fullName>
    </submittedName>
</protein>
<evidence type="ECO:0000313" key="1">
    <source>
        <dbReference type="EMBL" id="VCU10402.1"/>
    </source>
</evidence>
<gene>
    <name evidence="1" type="ORF">RHODGE_RHODGE_03592</name>
</gene>
<organism evidence="1 2">
    <name type="scientific">Rhodoplanes serenus</name>
    <dbReference type="NCBI Taxonomy" id="200615"/>
    <lineage>
        <taxon>Bacteria</taxon>
        <taxon>Pseudomonadati</taxon>
        <taxon>Pseudomonadota</taxon>
        <taxon>Alphaproteobacteria</taxon>
        <taxon>Hyphomicrobiales</taxon>
        <taxon>Nitrobacteraceae</taxon>
        <taxon>Rhodoplanes</taxon>
    </lineage>
</organism>
<dbReference type="EMBL" id="UWOC01000169">
    <property type="protein sequence ID" value="VCU10402.1"/>
    <property type="molecule type" value="Genomic_DNA"/>
</dbReference>
<accession>A0A3S4CJ04</accession>
<comment type="caution">
    <text evidence="1">The sequence shown here is derived from an EMBL/GenBank/DDBJ whole genome shotgun (WGS) entry which is preliminary data.</text>
</comment>